<dbReference type="InterPro" id="IPR027417">
    <property type="entry name" value="P-loop_NTPase"/>
</dbReference>
<keyword evidence="3" id="KW-1185">Reference proteome</keyword>
<evidence type="ECO:0000313" key="3">
    <source>
        <dbReference type="Proteomes" id="UP000649573"/>
    </source>
</evidence>
<dbReference type="PROSITE" id="PS50837">
    <property type="entry name" value="NACHT"/>
    <property type="match status" value="1"/>
</dbReference>
<evidence type="ECO:0000313" key="2">
    <source>
        <dbReference type="EMBL" id="GGU62877.1"/>
    </source>
</evidence>
<comment type="caution">
    <text evidence="2">The sequence shown here is derived from an EMBL/GenBank/DDBJ whole genome shotgun (WGS) entry which is preliminary data.</text>
</comment>
<dbReference type="InterPro" id="IPR003593">
    <property type="entry name" value="AAA+_ATPase"/>
</dbReference>
<evidence type="ECO:0000259" key="1">
    <source>
        <dbReference type="PROSITE" id="PS50837"/>
    </source>
</evidence>
<dbReference type="Proteomes" id="UP000649573">
    <property type="component" value="Unassembled WGS sequence"/>
</dbReference>
<dbReference type="Pfam" id="PF05729">
    <property type="entry name" value="NACHT"/>
    <property type="match status" value="1"/>
</dbReference>
<accession>A0ABQ2V2D8</accession>
<organism evidence="2 3">
    <name type="scientific">Lentzea flava</name>
    <dbReference type="NCBI Taxonomy" id="103732"/>
    <lineage>
        <taxon>Bacteria</taxon>
        <taxon>Bacillati</taxon>
        <taxon>Actinomycetota</taxon>
        <taxon>Actinomycetes</taxon>
        <taxon>Pseudonocardiales</taxon>
        <taxon>Pseudonocardiaceae</taxon>
        <taxon>Lentzea</taxon>
    </lineage>
</organism>
<dbReference type="InterPro" id="IPR007111">
    <property type="entry name" value="NACHT_NTPase"/>
</dbReference>
<feature type="domain" description="NACHT" evidence="1">
    <location>
        <begin position="158"/>
        <end position="276"/>
    </location>
</feature>
<name>A0ABQ2V2D8_9PSEU</name>
<dbReference type="PANTHER" id="PTHR46844">
    <property type="entry name" value="SLR5058 PROTEIN"/>
    <property type="match status" value="1"/>
</dbReference>
<dbReference type="RefSeq" id="WP_189257454.1">
    <property type="nucleotide sequence ID" value="NZ_BMRE01000036.1"/>
</dbReference>
<gene>
    <name evidence="2" type="ORF">GCM10010178_63730</name>
</gene>
<sequence>MGKILGLLGAAIAPPVAAFAFLQTWAKAHPVQAGLLLLAYEVVVWGAGLVGRLVGGTADELRNRWKNPLASRIDEGTRRRLSRYDRRYRAAVLGNLRFIDLKGLATVGFYTPQLDEVFVDVSLVYSEPTAVPTGVLGQRHVDPARRFIGDLIDKPTPVVLAVIGAPGCGKTTLLRHTALLLCRKGRRRRRVPVLLYLRDHVQTITEGIALPDLIHLVHKNAPAGWFAQKLHAGSCVVLLDGLDEVADQANRREIADWVERQVASFPLNDFVISSRPHGYQSAPVSGANVVQVRGFTDEQVSRFVRGWYLAFEQRSTGAKSSDVTRRADEEADDLLERLQHNPALYELTVNPLLLTMIANVHKFRGALPGSRVDLYSEICQVLLWRRQEAKKLESELTGDQKMALLSGLAFTMMRRQVRDITRDDMTTEFRPFLRRMARDMEEQDFVSDMTSSGLLLERERDVYSFAHLTFQEYLAAHHVQEKQLAQVLIDNVDDDWWRETTLLHVAGANADPVVNACLKSRTVGALSLAFDCAEQSRELAPELRRDLDRLLEAAFESGADAALRHLIMRVVVSREIRRLVRTAAGTRLCAAPVSAGVYQLFVQNTLHRKPDAPQTERGQPIVGVRAEDVAAFATWVNDITGNEPGFRLPRVAELETSQLSRKLGDLSAWTSDGDRPWPHTPDRYSITTQVLYRDLFNDFTHLSEVIETSKAVKARRALKRPSRALQKDTGLRVLRLCQIETSVYEEALGQALVKTIAPLGGTRTEGFADRFRQSFVEVVNNGQAAYVVPPFKVVAMIESVRNAPMTAWGRNNLHSFVTEGWAVFSRLVPLTPALAAELRVAAMCLAMETDEPHSEILRRIAAGVSFLERRVSGKIPAHETIVLATD</sequence>
<reference evidence="3" key="1">
    <citation type="journal article" date="2019" name="Int. J. Syst. Evol. Microbiol.">
        <title>The Global Catalogue of Microorganisms (GCM) 10K type strain sequencing project: providing services to taxonomists for standard genome sequencing and annotation.</title>
        <authorList>
            <consortium name="The Broad Institute Genomics Platform"/>
            <consortium name="The Broad Institute Genome Sequencing Center for Infectious Disease"/>
            <person name="Wu L."/>
            <person name="Ma J."/>
        </authorList>
    </citation>
    <scope>NUCLEOTIDE SEQUENCE [LARGE SCALE GENOMIC DNA]</scope>
    <source>
        <strain evidence="3">JCM 3296</strain>
    </source>
</reference>
<protein>
    <recommendedName>
        <fullName evidence="1">NACHT domain-containing protein</fullName>
    </recommendedName>
</protein>
<dbReference type="Gene3D" id="3.40.50.300">
    <property type="entry name" value="P-loop containing nucleotide triphosphate hydrolases"/>
    <property type="match status" value="1"/>
</dbReference>
<dbReference type="PANTHER" id="PTHR46844:SF1">
    <property type="entry name" value="SLR5058 PROTEIN"/>
    <property type="match status" value="1"/>
</dbReference>
<dbReference type="EMBL" id="BMRE01000036">
    <property type="protein sequence ID" value="GGU62877.1"/>
    <property type="molecule type" value="Genomic_DNA"/>
</dbReference>
<dbReference type="SMART" id="SM00382">
    <property type="entry name" value="AAA"/>
    <property type="match status" value="1"/>
</dbReference>
<dbReference type="SUPFAM" id="SSF52540">
    <property type="entry name" value="P-loop containing nucleoside triphosphate hydrolases"/>
    <property type="match status" value="1"/>
</dbReference>
<proteinExistence type="predicted"/>